<proteinExistence type="predicted"/>
<dbReference type="EMBL" id="VTPS01000013">
    <property type="protein sequence ID" value="TZE81529.1"/>
    <property type="molecule type" value="Genomic_DNA"/>
</dbReference>
<evidence type="ECO:0000313" key="2">
    <source>
        <dbReference type="EMBL" id="TZE81529.1"/>
    </source>
</evidence>
<dbReference type="RefSeq" id="WP_149545682.1">
    <property type="nucleotide sequence ID" value="NZ_VTPS01000013.1"/>
</dbReference>
<evidence type="ECO:0000313" key="3">
    <source>
        <dbReference type="Proteomes" id="UP000322976"/>
    </source>
</evidence>
<name>A0A5D8QBK2_9THEO</name>
<protein>
    <submittedName>
        <fullName evidence="2">Transposase</fullName>
    </submittedName>
</protein>
<reference evidence="2 3" key="1">
    <citation type="submission" date="2019-08" db="EMBL/GenBank/DDBJ databases">
        <title>Calorimonas adulescens gen. nov., sp. nov., an anaerobic thermophilic bacterium from Sakhalin hot spring.</title>
        <authorList>
            <person name="Khomyakova M.A."/>
            <person name="Merkel A.Y."/>
            <person name="Novikov A."/>
            <person name="Bonch-Osmolovskaya E.A."/>
            <person name="Slobodkin A.I."/>
        </authorList>
    </citation>
    <scope>NUCLEOTIDE SEQUENCE [LARGE SCALE GENOMIC DNA]</scope>
    <source>
        <strain evidence="2 3">A05MB</strain>
    </source>
</reference>
<gene>
    <name evidence="2" type="ORF">FWJ32_08940</name>
</gene>
<feature type="domain" description="Probable transposase IS891/IS1136/IS1341" evidence="1">
    <location>
        <begin position="5"/>
        <end position="112"/>
    </location>
</feature>
<dbReference type="Proteomes" id="UP000322976">
    <property type="component" value="Unassembled WGS sequence"/>
</dbReference>
<sequence length="116" mass="13665">MLCFCVVPDRSRRTPGSKKHVSCDMGLKQFMIPSEGDPVENPQYFRKPERQLAKAQRKLSHMKKGSKNYIKQKVKVARLHEKVSNQRKDFLHKESTKLIRENQIICLEDLQHKSFK</sequence>
<evidence type="ECO:0000259" key="1">
    <source>
        <dbReference type="Pfam" id="PF01385"/>
    </source>
</evidence>
<dbReference type="NCBIfam" id="NF040570">
    <property type="entry name" value="guided_TnpB"/>
    <property type="match status" value="1"/>
</dbReference>
<accession>A0A5D8QBK2</accession>
<dbReference type="InterPro" id="IPR001959">
    <property type="entry name" value="Transposase"/>
</dbReference>
<keyword evidence="3" id="KW-1185">Reference proteome</keyword>
<comment type="caution">
    <text evidence="2">The sequence shown here is derived from an EMBL/GenBank/DDBJ whole genome shotgun (WGS) entry which is preliminary data.</text>
</comment>
<dbReference type="AlphaFoldDB" id="A0A5D8QBK2"/>
<organism evidence="2 3">
    <name type="scientific">Calorimonas adulescens</name>
    <dbReference type="NCBI Taxonomy" id="2606906"/>
    <lineage>
        <taxon>Bacteria</taxon>
        <taxon>Bacillati</taxon>
        <taxon>Bacillota</taxon>
        <taxon>Clostridia</taxon>
        <taxon>Thermoanaerobacterales</taxon>
        <taxon>Thermoanaerobacteraceae</taxon>
        <taxon>Calorimonas</taxon>
    </lineage>
</organism>
<dbReference type="Pfam" id="PF01385">
    <property type="entry name" value="OrfB_IS605"/>
    <property type="match status" value="1"/>
</dbReference>